<name>A0A5P1F8I4_ASPOF</name>
<accession>A0A5P1F8I4</accession>
<reference evidence="3" key="1">
    <citation type="journal article" date="2017" name="Nat. Commun.">
        <title>The asparagus genome sheds light on the origin and evolution of a young Y chromosome.</title>
        <authorList>
            <person name="Harkess A."/>
            <person name="Zhou J."/>
            <person name="Xu C."/>
            <person name="Bowers J.E."/>
            <person name="Van der Hulst R."/>
            <person name="Ayyampalayam S."/>
            <person name="Mercati F."/>
            <person name="Riccardi P."/>
            <person name="McKain M.R."/>
            <person name="Kakrana A."/>
            <person name="Tang H."/>
            <person name="Ray J."/>
            <person name="Groenendijk J."/>
            <person name="Arikit S."/>
            <person name="Mathioni S.M."/>
            <person name="Nakano M."/>
            <person name="Shan H."/>
            <person name="Telgmann-Rauber A."/>
            <person name="Kanno A."/>
            <person name="Yue Z."/>
            <person name="Chen H."/>
            <person name="Li W."/>
            <person name="Chen Y."/>
            <person name="Xu X."/>
            <person name="Zhang Y."/>
            <person name="Luo S."/>
            <person name="Chen H."/>
            <person name="Gao J."/>
            <person name="Mao Z."/>
            <person name="Pires J.C."/>
            <person name="Luo M."/>
            <person name="Kudrna D."/>
            <person name="Wing R.A."/>
            <person name="Meyers B.C."/>
            <person name="Yi K."/>
            <person name="Kong H."/>
            <person name="Lavrijsen P."/>
            <person name="Sunseri F."/>
            <person name="Falavigna A."/>
            <person name="Ye Y."/>
            <person name="Leebens-Mack J.H."/>
            <person name="Chen G."/>
        </authorList>
    </citation>
    <scope>NUCLEOTIDE SEQUENCE [LARGE SCALE GENOMIC DNA]</scope>
    <source>
        <strain evidence="3">cv. DH0086</strain>
    </source>
</reference>
<dbReference type="Proteomes" id="UP000243459">
    <property type="component" value="Chromosome 4"/>
</dbReference>
<protein>
    <submittedName>
        <fullName evidence="2">Uncharacterized protein</fullName>
    </submittedName>
</protein>
<feature type="region of interest" description="Disordered" evidence="1">
    <location>
        <begin position="49"/>
        <end position="86"/>
    </location>
</feature>
<evidence type="ECO:0000256" key="1">
    <source>
        <dbReference type="SAM" id="MobiDB-lite"/>
    </source>
</evidence>
<feature type="compositionally biased region" description="Basic and acidic residues" evidence="1">
    <location>
        <begin position="49"/>
        <end position="63"/>
    </location>
</feature>
<gene>
    <name evidence="2" type="ORF">A4U43_C04F23570</name>
</gene>
<sequence>MMVSSSSSSEFTADELEVAEALIKLKTADPDSTLSDFFPRWLQKKKRLLPYDEKSSERGKRLSPDTPLDVPRSPIAGDKNPFSRLPPLLSCSKMESLKKNDDEKQAELVNKKKEQMMNAVSATQRNFQECVMEPANQYPILEDDNYSLRQIPSPFSFLCYRILHLVKVETF</sequence>
<evidence type="ECO:0000313" key="2">
    <source>
        <dbReference type="EMBL" id="ONK72820.1"/>
    </source>
</evidence>
<proteinExistence type="predicted"/>
<organism evidence="2 3">
    <name type="scientific">Asparagus officinalis</name>
    <name type="common">Garden asparagus</name>
    <dbReference type="NCBI Taxonomy" id="4686"/>
    <lineage>
        <taxon>Eukaryota</taxon>
        <taxon>Viridiplantae</taxon>
        <taxon>Streptophyta</taxon>
        <taxon>Embryophyta</taxon>
        <taxon>Tracheophyta</taxon>
        <taxon>Spermatophyta</taxon>
        <taxon>Magnoliopsida</taxon>
        <taxon>Liliopsida</taxon>
        <taxon>Asparagales</taxon>
        <taxon>Asparagaceae</taxon>
        <taxon>Asparagoideae</taxon>
        <taxon>Asparagus</taxon>
    </lineage>
</organism>
<evidence type="ECO:0000313" key="3">
    <source>
        <dbReference type="Proteomes" id="UP000243459"/>
    </source>
</evidence>
<dbReference type="Gramene" id="ONK72820">
    <property type="protein sequence ID" value="ONK72820"/>
    <property type="gene ID" value="A4U43_C04F23570"/>
</dbReference>
<dbReference type="EMBL" id="CM007384">
    <property type="protein sequence ID" value="ONK72820.1"/>
    <property type="molecule type" value="Genomic_DNA"/>
</dbReference>
<keyword evidence="3" id="KW-1185">Reference proteome</keyword>
<dbReference type="AlphaFoldDB" id="A0A5P1F8I4"/>